<comment type="caution">
    <text evidence="1">The sequence shown here is derived from an EMBL/GenBank/DDBJ whole genome shotgun (WGS) entry which is preliminary data.</text>
</comment>
<protein>
    <submittedName>
        <fullName evidence="1">Uncharacterized protein</fullName>
    </submittedName>
</protein>
<evidence type="ECO:0000313" key="1">
    <source>
        <dbReference type="EMBL" id="KAI9896207.1"/>
    </source>
</evidence>
<reference evidence="1" key="1">
    <citation type="submission" date="2022-10" db="EMBL/GenBank/DDBJ databases">
        <title>Complete Genome of Trichothecium roseum strain YXFP-22015, a Plant Pathogen Isolated from Citrus.</title>
        <authorList>
            <person name="Wang Y."/>
            <person name="Zhu L."/>
        </authorList>
    </citation>
    <scope>NUCLEOTIDE SEQUENCE</scope>
    <source>
        <strain evidence="1">YXFP-22015</strain>
    </source>
</reference>
<dbReference type="Proteomes" id="UP001163324">
    <property type="component" value="Chromosome 9"/>
</dbReference>
<gene>
    <name evidence="1" type="ORF">N3K66_008379</name>
</gene>
<name>A0ACC0USJ2_9HYPO</name>
<keyword evidence="2" id="KW-1185">Reference proteome</keyword>
<evidence type="ECO:0000313" key="2">
    <source>
        <dbReference type="Proteomes" id="UP001163324"/>
    </source>
</evidence>
<accession>A0ACC0USJ2</accession>
<proteinExistence type="predicted"/>
<organism evidence="1 2">
    <name type="scientific">Trichothecium roseum</name>
    <dbReference type="NCBI Taxonomy" id="47278"/>
    <lineage>
        <taxon>Eukaryota</taxon>
        <taxon>Fungi</taxon>
        <taxon>Dikarya</taxon>
        <taxon>Ascomycota</taxon>
        <taxon>Pezizomycotina</taxon>
        <taxon>Sordariomycetes</taxon>
        <taxon>Hypocreomycetidae</taxon>
        <taxon>Hypocreales</taxon>
        <taxon>Hypocreales incertae sedis</taxon>
        <taxon>Trichothecium</taxon>
    </lineage>
</organism>
<dbReference type="EMBL" id="CM047948">
    <property type="protein sequence ID" value="KAI9896207.1"/>
    <property type="molecule type" value="Genomic_DNA"/>
</dbReference>
<sequence length="509" mass="55594">MSRPTSKEAPAELRDKERLDAPAADDSQDIEKSIETKERTTPTIDENTVGWDGDDDPNDPYNWPTWQKVTNCATISFLTFVTPLASSIFAPGVPLLMRDFQSTNQELAAFVVSVYILGFAFGPLIVAPLSETYGRSPVYHACNVGFIAFSIACAKAPTLATLVVFRFFAGAFGSCPLTIGGGSIADMISPEKRAAAMASFSMGPLIGPILGPVAGGALSDAKGWRWVFWVISIVAGFAALLMALTMRETFAPVLLARKVKKLRKETGNQLLRSKLDDGLSSRERFSRAIVRPMKMLFSPLSAIFALYIAVVYGYLYLLFTSVPFIFKQYYGFSSTIVGLVYLGLGLGSFVGLGWYTSTTQRDLKKAIERDGPGSAKPEIRLKLLPVAAFIFPVGFFIYGWTADFHTHWMGPIAGLFVIGIGNLMCFMAIIMYLVDAYGMYSASALAANTVIRSIAGAVLPLCGLRMYDALGMGWGNSLLGFIAIAMLPIPFLIIRYGERLRIKFDRKDL</sequence>